<accession>A0A268EYF0</accession>
<name>A0A268EYF0_9BACL</name>
<organism evidence="3 4">
    <name type="scientific">Paenibacillus campinasensis</name>
    <dbReference type="NCBI Taxonomy" id="66347"/>
    <lineage>
        <taxon>Bacteria</taxon>
        <taxon>Bacillati</taxon>
        <taxon>Bacillota</taxon>
        <taxon>Bacilli</taxon>
        <taxon>Bacillales</taxon>
        <taxon>Paenibacillaceae</taxon>
        <taxon>Paenibacillus</taxon>
    </lineage>
</organism>
<evidence type="ECO:0000313" key="5">
    <source>
        <dbReference type="Proteomes" id="UP000435177"/>
    </source>
</evidence>
<dbReference type="AlphaFoldDB" id="A0A268EYF0"/>
<feature type="chain" id="PRO_5039553712" description="Lipoprotein" evidence="1">
    <location>
        <begin position="20"/>
        <end position="147"/>
    </location>
</feature>
<gene>
    <name evidence="3" type="ORF">CHH67_07360</name>
    <name evidence="2" type="ORF">GNP94_04730</name>
</gene>
<dbReference type="EMBL" id="NPBY01000025">
    <property type="protein sequence ID" value="PAD78156.1"/>
    <property type="molecule type" value="Genomic_DNA"/>
</dbReference>
<evidence type="ECO:0000313" key="4">
    <source>
        <dbReference type="Proteomes" id="UP000215596"/>
    </source>
</evidence>
<dbReference type="EMBL" id="WOAA01000002">
    <property type="protein sequence ID" value="MUG65311.1"/>
    <property type="molecule type" value="Genomic_DNA"/>
</dbReference>
<reference evidence="2 5" key="2">
    <citation type="submission" date="2019-11" db="EMBL/GenBank/DDBJ databases">
        <title>Draft genome sequences of five Paenibacillus species of dairy origin.</title>
        <authorList>
            <person name="Olajide A.M."/>
            <person name="Chen S."/>
            <person name="Lapointe G."/>
        </authorList>
    </citation>
    <scope>NUCLEOTIDE SEQUENCE [LARGE SCALE GENOMIC DNA]</scope>
    <source>
        <strain evidence="2 5">3CS1</strain>
    </source>
</reference>
<evidence type="ECO:0008006" key="6">
    <source>
        <dbReference type="Google" id="ProtNLM"/>
    </source>
</evidence>
<sequence>MLRKWMNGLWVACIVAVLSGCNVLDTVNESLDYTNEAGTYINEASQFAQSLPDLARQAATDPQAKEALTQELEQMKNRIAEFNGLEAPALAQSIHEQLTSLNDTLLTDINGYMEQIQNGVTEFQNSGIMQTIDKINETMNLLENLQP</sequence>
<keyword evidence="5" id="KW-1185">Reference proteome</keyword>
<evidence type="ECO:0000313" key="2">
    <source>
        <dbReference type="EMBL" id="MUG65311.1"/>
    </source>
</evidence>
<dbReference type="PROSITE" id="PS51257">
    <property type="entry name" value="PROKAR_LIPOPROTEIN"/>
    <property type="match status" value="1"/>
</dbReference>
<keyword evidence="1" id="KW-0732">Signal</keyword>
<dbReference type="OrthoDB" id="2607309at2"/>
<comment type="caution">
    <text evidence="3">The sequence shown here is derived from an EMBL/GenBank/DDBJ whole genome shotgun (WGS) entry which is preliminary data.</text>
</comment>
<dbReference type="InterPro" id="IPR045956">
    <property type="entry name" value="DUF6376"/>
</dbReference>
<dbReference type="RefSeq" id="WP_095264525.1">
    <property type="nucleotide sequence ID" value="NZ_NPBY01000025.1"/>
</dbReference>
<reference evidence="3 4" key="1">
    <citation type="submission" date="2017-07" db="EMBL/GenBank/DDBJ databases">
        <title>Isolation and whole genome analysis of endospore-forming bacteria from heroin.</title>
        <authorList>
            <person name="Kalinowski J."/>
            <person name="Ahrens B."/>
            <person name="Al-Dilaimi A."/>
            <person name="Winkler A."/>
            <person name="Wibberg D."/>
            <person name="Schleenbecker U."/>
            <person name="Ruckert C."/>
            <person name="Wolfel R."/>
            <person name="Grass G."/>
        </authorList>
    </citation>
    <scope>NUCLEOTIDE SEQUENCE [LARGE SCALE GENOMIC DNA]</scope>
    <source>
        <strain evidence="3 4">7537-G1</strain>
    </source>
</reference>
<dbReference type="Proteomes" id="UP000215596">
    <property type="component" value="Unassembled WGS sequence"/>
</dbReference>
<dbReference type="Proteomes" id="UP000435177">
    <property type="component" value="Unassembled WGS sequence"/>
</dbReference>
<protein>
    <recommendedName>
        <fullName evidence="6">Lipoprotein</fullName>
    </recommendedName>
</protein>
<dbReference type="Pfam" id="PF19903">
    <property type="entry name" value="DUF6376"/>
    <property type="match status" value="1"/>
</dbReference>
<feature type="signal peptide" evidence="1">
    <location>
        <begin position="1"/>
        <end position="19"/>
    </location>
</feature>
<evidence type="ECO:0000313" key="3">
    <source>
        <dbReference type="EMBL" id="PAD78156.1"/>
    </source>
</evidence>
<proteinExistence type="predicted"/>
<evidence type="ECO:0000256" key="1">
    <source>
        <dbReference type="SAM" id="SignalP"/>
    </source>
</evidence>